<dbReference type="Proteomes" id="UP000010319">
    <property type="component" value="Unassembled WGS sequence"/>
</dbReference>
<evidence type="ECO:0000313" key="7">
    <source>
        <dbReference type="Proteomes" id="UP000010319"/>
    </source>
</evidence>
<accession>A0ABM9XX52</accession>
<dbReference type="InterPro" id="IPR011662">
    <property type="entry name" value="Secretin/TonB_short_N"/>
</dbReference>
<name>A0ABM9XX52_YERBE</name>
<dbReference type="SMART" id="SM00965">
    <property type="entry name" value="STN"/>
    <property type="match status" value="1"/>
</dbReference>
<proteinExistence type="predicted"/>
<feature type="signal peptide" evidence="4">
    <location>
        <begin position="1"/>
        <end position="30"/>
    </location>
</feature>
<dbReference type="Pfam" id="PF07660">
    <property type="entry name" value="STN"/>
    <property type="match status" value="1"/>
</dbReference>
<dbReference type="EMBL" id="AALC02000038">
    <property type="protein sequence ID" value="EEQ05978.1"/>
    <property type="molecule type" value="Genomic_DNA"/>
</dbReference>
<evidence type="ECO:0000256" key="2">
    <source>
        <dbReference type="ARBA" id="ARBA00023136"/>
    </source>
</evidence>
<sequence>MIKNKNKYSGIAVLSALALATLMVTQGVKAADLQLNLAAQPLANAIANVAKQGQLHVIFDESELRQLRAPAVSGNYSPQAALQQLLAGSGLELIASGKGVCDSPDAGGRCQWGQHGAANHLGYGRGWWSCRRG</sequence>
<keyword evidence="2" id="KW-0472">Membrane</keyword>
<feature type="chain" id="PRO_5047041385" description="Secretin/TonB short N-terminal domain-containing protein" evidence="4">
    <location>
        <begin position="31"/>
        <end position="133"/>
    </location>
</feature>
<evidence type="ECO:0000256" key="1">
    <source>
        <dbReference type="ARBA" id="ARBA00022448"/>
    </source>
</evidence>
<keyword evidence="1" id="KW-0813">Transport</keyword>
<gene>
    <name evidence="6" type="ORF">yberc0001_7440</name>
</gene>
<feature type="domain" description="Secretin/TonB short N-terminal" evidence="5">
    <location>
        <begin position="55"/>
        <end position="105"/>
    </location>
</feature>
<evidence type="ECO:0000313" key="6">
    <source>
        <dbReference type="EMBL" id="EEQ05978.1"/>
    </source>
</evidence>
<keyword evidence="3" id="KW-0998">Cell outer membrane</keyword>
<evidence type="ECO:0000259" key="5">
    <source>
        <dbReference type="SMART" id="SM00965"/>
    </source>
</evidence>
<organism evidence="6 7">
    <name type="scientific">Yersinia bercovieri ATCC 43970</name>
    <dbReference type="NCBI Taxonomy" id="349968"/>
    <lineage>
        <taxon>Bacteria</taxon>
        <taxon>Pseudomonadati</taxon>
        <taxon>Pseudomonadota</taxon>
        <taxon>Gammaproteobacteria</taxon>
        <taxon>Enterobacterales</taxon>
        <taxon>Yersiniaceae</taxon>
        <taxon>Yersinia</taxon>
    </lineage>
</organism>
<evidence type="ECO:0000256" key="3">
    <source>
        <dbReference type="ARBA" id="ARBA00023237"/>
    </source>
</evidence>
<keyword evidence="7" id="KW-1185">Reference proteome</keyword>
<keyword evidence="4" id="KW-0732">Signal</keyword>
<protein>
    <recommendedName>
        <fullName evidence="5">Secretin/TonB short N-terminal domain-containing protein</fullName>
    </recommendedName>
</protein>
<comment type="caution">
    <text evidence="6">The sequence shown here is derived from an EMBL/GenBank/DDBJ whole genome shotgun (WGS) entry which is preliminary data.</text>
</comment>
<reference evidence="6" key="1">
    <citation type="submission" date="2008-12" db="EMBL/GenBank/DDBJ databases">
        <title>Annotation of the Yersinia bercovieri ATCC 43970 genome.</title>
        <authorList>
            <person name="Read T.D."/>
            <person name="Akmal A."/>
            <person name="Bishop-Lilly K."/>
            <person name="Chen P.E."/>
            <person name="Cook C."/>
            <person name="Kiley M.P."/>
            <person name="Lentz S."/>
            <person name="Mateczun A."/>
            <person name="Nagarajan N."/>
            <person name="Nolan N."/>
            <person name="Osborne B.I."/>
            <person name="Pop M."/>
            <person name="Sozhamannan S."/>
            <person name="Stewart A.C."/>
            <person name="Sulakvelidze A."/>
            <person name="Thomason B."/>
            <person name="Willner K."/>
            <person name="Zwick M.E."/>
        </authorList>
    </citation>
    <scope>NUCLEOTIDE SEQUENCE [LARGE SCALE GENOMIC DNA]</scope>
    <source>
        <strain evidence="6">ATCC 43970</strain>
    </source>
</reference>
<evidence type="ECO:0000256" key="4">
    <source>
        <dbReference type="SAM" id="SignalP"/>
    </source>
</evidence>
<dbReference type="Gene3D" id="3.55.50.30">
    <property type="match status" value="1"/>
</dbReference>